<sequence length="114" mass="12468">MADDPAAVFALLDDEYARSLLAATSHEPMTAPALSDECEMSLSTVYRRLEALEAVGLVDAEVVPDPDGDHRKRYEAQLDELLVSLDDGSFDVSLRTKSTTAEFADAFTDLWEGL</sequence>
<dbReference type="Gene3D" id="1.10.10.10">
    <property type="entry name" value="Winged helix-like DNA-binding domain superfamily/Winged helix DNA-binding domain"/>
    <property type="match status" value="1"/>
</dbReference>
<dbReference type="Pfam" id="PF12840">
    <property type="entry name" value="HTH_20"/>
    <property type="match status" value="1"/>
</dbReference>
<comment type="caution">
    <text evidence="1">The sequence shown here is derived from an EMBL/GenBank/DDBJ whole genome shotgun (WGS) entry which is preliminary data.</text>
</comment>
<dbReference type="Proteomes" id="UP001259659">
    <property type="component" value="Unassembled WGS sequence"/>
</dbReference>
<dbReference type="InterPro" id="IPR036388">
    <property type="entry name" value="WH-like_DNA-bd_sf"/>
</dbReference>
<organism evidence="1 2">
    <name type="scientific">Haloarcula saliterrae</name>
    <dbReference type="NCBI Taxonomy" id="2950534"/>
    <lineage>
        <taxon>Archaea</taxon>
        <taxon>Methanobacteriati</taxon>
        <taxon>Methanobacteriota</taxon>
        <taxon>Stenosarchaea group</taxon>
        <taxon>Halobacteria</taxon>
        <taxon>Halobacteriales</taxon>
        <taxon>Haloarculaceae</taxon>
        <taxon>Haloarcula</taxon>
    </lineage>
</organism>
<dbReference type="CDD" id="cd00090">
    <property type="entry name" value="HTH_ARSR"/>
    <property type="match status" value="1"/>
</dbReference>
<keyword evidence="2" id="KW-1185">Reference proteome</keyword>
<evidence type="ECO:0000313" key="1">
    <source>
        <dbReference type="EMBL" id="MDS0259855.1"/>
    </source>
</evidence>
<accession>A0ABU2FDE3</accession>
<evidence type="ECO:0000313" key="2">
    <source>
        <dbReference type="Proteomes" id="UP001259659"/>
    </source>
</evidence>
<gene>
    <name evidence="1" type="ORF">NDI56_10670</name>
</gene>
<reference evidence="1 2" key="1">
    <citation type="submission" date="2022-06" db="EMBL/GenBank/DDBJ databases">
        <title>Haloarcula sp. a new haloarchaeum isolate from saline soil.</title>
        <authorList>
            <person name="Strakova D."/>
            <person name="Galisteo C."/>
            <person name="Sanchez-Porro C."/>
            <person name="Ventosa A."/>
        </authorList>
    </citation>
    <scope>NUCLEOTIDE SEQUENCE [LARGE SCALE GENOMIC DNA]</scope>
    <source>
        <strain evidence="1 2">S1CR25-12</strain>
    </source>
</reference>
<dbReference type="SUPFAM" id="SSF46785">
    <property type="entry name" value="Winged helix' DNA-binding domain"/>
    <property type="match status" value="1"/>
</dbReference>
<dbReference type="InterPro" id="IPR036390">
    <property type="entry name" value="WH_DNA-bd_sf"/>
</dbReference>
<proteinExistence type="predicted"/>
<dbReference type="InterPro" id="IPR011991">
    <property type="entry name" value="ArsR-like_HTH"/>
</dbReference>
<protein>
    <submittedName>
        <fullName evidence="1">Helix-turn-helix domain-containing protein</fullName>
    </submittedName>
</protein>
<name>A0ABU2FDE3_9EURY</name>
<dbReference type="EMBL" id="JAMQON010000002">
    <property type="protein sequence ID" value="MDS0259855.1"/>
    <property type="molecule type" value="Genomic_DNA"/>
</dbReference>
<dbReference type="RefSeq" id="WP_310919509.1">
    <property type="nucleotide sequence ID" value="NZ_JAMQON010000002.1"/>
</dbReference>